<sequence>MLNLLSRLNPIAYAIIIAILTILFITIILSLSIRSKYKKILKDITNTNFRKEKKFDSPMLNEIIEDFKDSIKENISEVNTEAMIEKNIHKYLKNELIGERFVNKSTSLMIILGLLGTFYGLTLSIGNIVNLLSTTENAATGNVANITGGLINSVTGMSVAFVTSLFGIASSIIVNLISILFHLGEMRESIIIHIEEYLDNNLGKKSLDLETVDEEGKSVLEVSFENLGTNLEVSLNELTSTLAYRLTEATKEMKNTAETIGSSIDKFDKSLDVFGENVRDFSEFNYHLKNNIERMSLVFDDNALEIKNHTSVLKNGFPIVKEFNEKVGEITSNNKES</sequence>
<evidence type="ECO:0000313" key="2">
    <source>
        <dbReference type="EMBL" id="BEP28217.1"/>
    </source>
</evidence>
<gene>
    <name evidence="2" type="ORF">HLPR_05480</name>
</gene>
<feature type="transmembrane region" description="Helical" evidence="1">
    <location>
        <begin position="108"/>
        <end position="129"/>
    </location>
</feature>
<evidence type="ECO:0008006" key="4">
    <source>
        <dbReference type="Google" id="ProtNLM"/>
    </source>
</evidence>
<proteinExistence type="predicted"/>
<dbReference type="RefSeq" id="WP_338536549.1">
    <property type="nucleotide sequence ID" value="NZ_AP028654.1"/>
</dbReference>
<dbReference type="KEGG" id="hprf:HLPR_05480"/>
<keyword evidence="1" id="KW-0812">Transmembrane</keyword>
<keyword evidence="1" id="KW-1133">Transmembrane helix</keyword>
<keyword evidence="1" id="KW-0472">Membrane</keyword>
<accession>A0AAU9ECC0</accession>
<evidence type="ECO:0000256" key="1">
    <source>
        <dbReference type="SAM" id="Phobius"/>
    </source>
</evidence>
<keyword evidence="3" id="KW-1185">Reference proteome</keyword>
<protein>
    <recommendedName>
        <fullName evidence="4">MotA/TolQ/ExbB proton channel domain-containing protein</fullName>
    </recommendedName>
</protein>
<reference evidence="2 3" key="1">
    <citation type="submission" date="2023-08" db="EMBL/GenBank/DDBJ databases">
        <title>Helicovermis profunda gen. nov., sp. nov., a novel mesophilic, fermentative bacterium within the Bacillota from a deep-sea hydrothermal vent chimney.</title>
        <authorList>
            <person name="Miyazaki U."/>
            <person name="Mizutani D."/>
            <person name="Hashimoto Y."/>
            <person name="Tame A."/>
            <person name="Sawayama S."/>
            <person name="Miyazaki J."/>
            <person name="Takai K."/>
            <person name="Nakagawa S."/>
        </authorList>
    </citation>
    <scope>NUCLEOTIDE SEQUENCE [LARGE SCALE GENOMIC DNA]</scope>
    <source>
        <strain evidence="2 3">S502</strain>
    </source>
</reference>
<dbReference type="Proteomes" id="UP001321786">
    <property type="component" value="Chromosome"/>
</dbReference>
<evidence type="ECO:0000313" key="3">
    <source>
        <dbReference type="Proteomes" id="UP001321786"/>
    </source>
</evidence>
<feature type="transmembrane region" description="Helical" evidence="1">
    <location>
        <begin position="12"/>
        <end position="33"/>
    </location>
</feature>
<dbReference type="EMBL" id="AP028654">
    <property type="protein sequence ID" value="BEP28217.1"/>
    <property type="molecule type" value="Genomic_DNA"/>
</dbReference>
<feature type="transmembrane region" description="Helical" evidence="1">
    <location>
        <begin position="159"/>
        <end position="183"/>
    </location>
</feature>
<name>A0AAU9ECC0_9FIRM</name>
<dbReference type="AlphaFoldDB" id="A0AAU9ECC0"/>
<organism evidence="2 3">
    <name type="scientific">Helicovermis profundi</name>
    <dbReference type="NCBI Taxonomy" id="3065157"/>
    <lineage>
        <taxon>Bacteria</taxon>
        <taxon>Bacillati</taxon>
        <taxon>Bacillota</taxon>
        <taxon>Clostridia</taxon>
        <taxon>Helicovermis</taxon>
    </lineage>
</organism>